<evidence type="ECO:0000256" key="3">
    <source>
        <dbReference type="ARBA" id="ARBA00009406"/>
    </source>
</evidence>
<evidence type="ECO:0000259" key="13">
    <source>
        <dbReference type="Pfam" id="PF09084"/>
    </source>
</evidence>
<accession>A0ABY4CAQ7</accession>
<evidence type="ECO:0000256" key="1">
    <source>
        <dbReference type="ARBA" id="ARBA00003469"/>
    </source>
</evidence>
<evidence type="ECO:0000256" key="6">
    <source>
        <dbReference type="ARBA" id="ARBA00022723"/>
    </source>
</evidence>
<evidence type="ECO:0000313" key="14">
    <source>
        <dbReference type="EMBL" id="UOF01995.1"/>
    </source>
</evidence>
<evidence type="ECO:0000256" key="2">
    <source>
        <dbReference type="ARBA" id="ARBA00004948"/>
    </source>
</evidence>
<evidence type="ECO:0000256" key="10">
    <source>
        <dbReference type="ARBA" id="ARBA00033171"/>
    </source>
</evidence>
<keyword evidence="15" id="KW-1185">Reference proteome</keyword>
<evidence type="ECO:0000256" key="12">
    <source>
        <dbReference type="SAM" id="SignalP"/>
    </source>
</evidence>
<reference evidence="14" key="1">
    <citation type="submission" date="2022-03" db="EMBL/GenBank/DDBJ databases">
        <title>Genome Identification and Characterization of new species Bdellovibrio reynosense LBG001 sp. nov. from a Mexico soil sample.</title>
        <authorList>
            <person name="Camilli A."/>
            <person name="Ajao Y."/>
            <person name="Guo X."/>
        </authorList>
    </citation>
    <scope>NUCLEOTIDE SEQUENCE</scope>
    <source>
        <strain evidence="14">LBG001</strain>
    </source>
</reference>
<proteinExistence type="inferred from homology"/>
<feature type="chain" id="PRO_5047233119" description="Thiamine pyrimidine synthase" evidence="12">
    <location>
        <begin position="19"/>
        <end position="308"/>
    </location>
</feature>
<comment type="catalytic activity">
    <reaction evidence="11">
        <text>N(6)-(pyridoxal phosphate)-L-lysyl-[4-amino-5-hydroxymethyl-2-methylpyrimidine phosphate synthase] + L-histidyl-[4-amino-5-hydroxymethyl-2-methylpyrimidine phosphate synthase] + 2 Fe(3+) + 4 H2O = L-lysyl-[4-amino-5-hydroxymethyl-2-methylpyrimidine phosphate synthase] + (2S)-2-amino-5-hydroxy-4-oxopentanoyl-[4-amino-5-hydroxymethyl-2-methylpyrimidine phosphate synthase] + 4-amino-2-methyl-5-(phosphooxymethyl)pyrimidine + 3-oxopropanoate + 2 Fe(2+) + 2 H(+)</text>
        <dbReference type="Rhea" id="RHEA:65756"/>
        <dbReference type="Rhea" id="RHEA-COMP:16892"/>
        <dbReference type="Rhea" id="RHEA-COMP:16893"/>
        <dbReference type="Rhea" id="RHEA-COMP:16894"/>
        <dbReference type="Rhea" id="RHEA-COMP:16895"/>
        <dbReference type="ChEBI" id="CHEBI:15377"/>
        <dbReference type="ChEBI" id="CHEBI:15378"/>
        <dbReference type="ChEBI" id="CHEBI:29033"/>
        <dbReference type="ChEBI" id="CHEBI:29034"/>
        <dbReference type="ChEBI" id="CHEBI:29969"/>
        <dbReference type="ChEBI" id="CHEBI:29979"/>
        <dbReference type="ChEBI" id="CHEBI:33190"/>
        <dbReference type="ChEBI" id="CHEBI:58354"/>
        <dbReference type="ChEBI" id="CHEBI:143915"/>
        <dbReference type="ChEBI" id="CHEBI:157692"/>
    </reaction>
    <physiologicalReaction direction="left-to-right" evidence="11">
        <dbReference type="Rhea" id="RHEA:65757"/>
    </physiologicalReaction>
</comment>
<evidence type="ECO:0000256" key="11">
    <source>
        <dbReference type="ARBA" id="ARBA00048179"/>
    </source>
</evidence>
<keyword evidence="7" id="KW-0663">Pyridoxal phosphate</keyword>
<dbReference type="Gene3D" id="3.40.190.10">
    <property type="entry name" value="Periplasmic binding protein-like II"/>
    <property type="match status" value="2"/>
</dbReference>
<evidence type="ECO:0000256" key="8">
    <source>
        <dbReference type="ARBA" id="ARBA00022977"/>
    </source>
</evidence>
<dbReference type="Pfam" id="PF09084">
    <property type="entry name" value="NMT1"/>
    <property type="match status" value="1"/>
</dbReference>
<evidence type="ECO:0000313" key="15">
    <source>
        <dbReference type="Proteomes" id="UP000830116"/>
    </source>
</evidence>
<dbReference type="PANTHER" id="PTHR31528:SF1">
    <property type="entry name" value="4-AMINO-5-HYDROXYMETHYL-2-METHYLPYRIMIDINE PHOSPHATE SYNTHASE THI11-RELATED"/>
    <property type="match status" value="1"/>
</dbReference>
<comment type="pathway">
    <text evidence="2">Cofactor biosynthesis; thiamine diphosphate biosynthesis.</text>
</comment>
<keyword evidence="6" id="KW-0479">Metal-binding</keyword>
<gene>
    <name evidence="14" type="ORF">MNR06_03385</name>
</gene>
<evidence type="ECO:0000256" key="5">
    <source>
        <dbReference type="ARBA" id="ARBA00022679"/>
    </source>
</evidence>
<comment type="subunit">
    <text evidence="4">Homodimer.</text>
</comment>
<comment type="similarity">
    <text evidence="3">Belongs to the NMT1/THI5 family.</text>
</comment>
<dbReference type="InterPro" id="IPR027939">
    <property type="entry name" value="NMT1/THI5"/>
</dbReference>
<name>A0ABY4CAQ7_9BACT</name>
<keyword evidence="8" id="KW-0784">Thiamine biosynthesis</keyword>
<feature type="domain" description="SsuA/THI5-like" evidence="13">
    <location>
        <begin position="31"/>
        <end position="238"/>
    </location>
</feature>
<evidence type="ECO:0000256" key="9">
    <source>
        <dbReference type="ARBA" id="ARBA00023004"/>
    </source>
</evidence>
<feature type="signal peptide" evidence="12">
    <location>
        <begin position="1"/>
        <end position="18"/>
    </location>
</feature>
<protein>
    <recommendedName>
        <fullName evidence="10">Thiamine pyrimidine synthase</fullName>
    </recommendedName>
</protein>
<keyword evidence="9" id="KW-0408">Iron</keyword>
<dbReference type="EMBL" id="CP093442">
    <property type="protein sequence ID" value="UOF01995.1"/>
    <property type="molecule type" value="Genomic_DNA"/>
</dbReference>
<keyword evidence="12" id="KW-0732">Signal</keyword>
<sequence>MKHILGFLIFLLSFNATAETITLALNWKAEPEFGGFYAAALEGMFKKHGLDVKIQEGGSGTPTVQMLANNKVEFAIVSADEIILSHDRNPKNKVKALFAVYHTAPYIIMTHAERNFKNLKEVFMSDGVIALQSGLPYYGFLVNKFGKPKAKIVPYLGGVANFVNDKKFSQQGFILSEPVSAEKAGAKTKNFIIAEEGFNPYLVVIAATEETLKRKPEIAKKLVQASREGWESYLKDPTATNKHMATLNKAMDLDSFNKGAAMQKPLIQTKGSPLGTMTLERWQTLVQQLKDLKLIKNDVKAAELFTNF</sequence>
<keyword evidence="5" id="KW-0808">Transferase</keyword>
<evidence type="ECO:0000256" key="7">
    <source>
        <dbReference type="ARBA" id="ARBA00022898"/>
    </source>
</evidence>
<dbReference type="RefSeq" id="WP_243538614.1">
    <property type="nucleotide sequence ID" value="NZ_CP093442.1"/>
</dbReference>
<organism evidence="14 15">
    <name type="scientific">Bdellovibrio reynosensis</name>
    <dbReference type="NCBI Taxonomy" id="2835041"/>
    <lineage>
        <taxon>Bacteria</taxon>
        <taxon>Pseudomonadati</taxon>
        <taxon>Bdellovibrionota</taxon>
        <taxon>Bdellovibrionia</taxon>
        <taxon>Bdellovibrionales</taxon>
        <taxon>Pseudobdellovibrionaceae</taxon>
        <taxon>Bdellovibrio</taxon>
    </lineage>
</organism>
<dbReference type="SUPFAM" id="SSF53850">
    <property type="entry name" value="Periplasmic binding protein-like II"/>
    <property type="match status" value="1"/>
</dbReference>
<comment type="function">
    <text evidence="1">Responsible for the formation of the pyrimidine heterocycle in the thiamine biosynthesis pathway. Catalyzes the formation of hydroxymethylpyrimidine phosphate (HMP-P) from histidine and pyridoxal phosphate (PLP). The protein uses PLP and the active site histidine to form HMP-P, generating an inactive enzyme. The enzyme can only undergo a single turnover, which suggests it is a suicide enzyme.</text>
</comment>
<dbReference type="Proteomes" id="UP000830116">
    <property type="component" value="Chromosome"/>
</dbReference>
<dbReference type="PANTHER" id="PTHR31528">
    <property type="entry name" value="4-AMINO-5-HYDROXYMETHYL-2-METHYLPYRIMIDINE PHOSPHATE SYNTHASE THI11-RELATED"/>
    <property type="match status" value="1"/>
</dbReference>
<dbReference type="InterPro" id="IPR015168">
    <property type="entry name" value="SsuA/THI5"/>
</dbReference>
<evidence type="ECO:0000256" key="4">
    <source>
        <dbReference type="ARBA" id="ARBA00011738"/>
    </source>
</evidence>